<gene>
    <name evidence="3" type="ORF">B0F88_1303</name>
</gene>
<reference evidence="3 4" key="1">
    <citation type="submission" date="2018-02" db="EMBL/GenBank/DDBJ databases">
        <title>Subsurface microbial communities from deep shales in Ohio and West Virginia, USA.</title>
        <authorList>
            <person name="Wrighton K."/>
        </authorList>
    </citation>
    <scope>NUCLEOTIDE SEQUENCE [LARGE SCALE GENOMIC DNA]</scope>
    <source>
        <strain evidence="3 4">OWC-G53F</strain>
    </source>
</reference>
<organism evidence="3 4">
    <name type="scientific">Methylobacter tundripaludum</name>
    <dbReference type="NCBI Taxonomy" id="173365"/>
    <lineage>
        <taxon>Bacteria</taxon>
        <taxon>Pseudomonadati</taxon>
        <taxon>Pseudomonadota</taxon>
        <taxon>Gammaproteobacteria</taxon>
        <taxon>Methylococcales</taxon>
        <taxon>Methylococcaceae</taxon>
        <taxon>Methylobacter</taxon>
    </lineage>
</organism>
<dbReference type="EMBL" id="PTIY01000030">
    <property type="protein sequence ID" value="PPK63860.1"/>
    <property type="molecule type" value="Genomic_DNA"/>
</dbReference>
<feature type="domain" description="SpoVT-AbrB" evidence="2">
    <location>
        <begin position="2"/>
        <end position="46"/>
    </location>
</feature>
<dbReference type="SMART" id="SM00966">
    <property type="entry name" value="SpoVT_AbrB"/>
    <property type="match status" value="1"/>
</dbReference>
<dbReference type="RefSeq" id="WP_104425459.1">
    <property type="nucleotide sequence ID" value="NZ_PTIY01000030.1"/>
</dbReference>
<dbReference type="InterPro" id="IPR007159">
    <property type="entry name" value="SpoVT-AbrB_dom"/>
</dbReference>
<comment type="caution">
    <text evidence="3">The sequence shown here is derived from an EMBL/GenBank/DDBJ whole genome shotgun (WGS) entry which is preliminary data.</text>
</comment>
<evidence type="ECO:0000313" key="4">
    <source>
        <dbReference type="Proteomes" id="UP000238071"/>
    </source>
</evidence>
<dbReference type="InterPro" id="IPR037914">
    <property type="entry name" value="SpoVT-AbrB_sf"/>
</dbReference>
<dbReference type="Gene3D" id="2.10.260.10">
    <property type="match status" value="1"/>
</dbReference>
<keyword evidence="1" id="KW-0238">DNA-binding</keyword>
<keyword evidence="4" id="KW-1185">Reference proteome</keyword>
<dbReference type="OrthoDB" id="9795766at2"/>
<dbReference type="AlphaFoldDB" id="A0A2S6GF86"/>
<dbReference type="PROSITE" id="PS51740">
    <property type="entry name" value="SPOVT_ABRB"/>
    <property type="match status" value="1"/>
</dbReference>
<name>A0A2S6GF86_9GAMM</name>
<evidence type="ECO:0000256" key="1">
    <source>
        <dbReference type="PROSITE-ProRule" id="PRU01076"/>
    </source>
</evidence>
<accession>A0A2S6GF86</accession>
<evidence type="ECO:0000313" key="3">
    <source>
        <dbReference type="EMBL" id="PPK63860.1"/>
    </source>
</evidence>
<proteinExistence type="predicted"/>
<dbReference type="Proteomes" id="UP000238071">
    <property type="component" value="Unassembled WGS sequence"/>
</dbReference>
<dbReference type="Pfam" id="PF04014">
    <property type="entry name" value="MazE_antitoxin"/>
    <property type="match status" value="1"/>
</dbReference>
<dbReference type="SUPFAM" id="SSF89447">
    <property type="entry name" value="AbrB/MazE/MraZ-like"/>
    <property type="match status" value="1"/>
</dbReference>
<protein>
    <submittedName>
        <fullName evidence="3">Antitoxin MazE</fullName>
    </submittedName>
</protein>
<sequence length="88" mass="9995">MAHLIKIGNSQGIRIPQPLIKQANLQDKEFEIHVVDNGLLITPTKKTRQGWEEQYKSISAAQIEQDFSKTHSNIDHSADLATGEAWEW</sequence>
<evidence type="ECO:0000259" key="2">
    <source>
        <dbReference type="PROSITE" id="PS51740"/>
    </source>
</evidence>
<dbReference type="GO" id="GO:0003677">
    <property type="term" value="F:DNA binding"/>
    <property type="evidence" value="ECO:0007669"/>
    <property type="project" value="UniProtKB-UniRule"/>
</dbReference>